<feature type="transmembrane region" description="Helical" evidence="1">
    <location>
        <begin position="564"/>
        <end position="590"/>
    </location>
</feature>
<feature type="transmembrane region" description="Helical" evidence="1">
    <location>
        <begin position="474"/>
        <end position="499"/>
    </location>
</feature>
<dbReference type="Pfam" id="PF04114">
    <property type="entry name" value="Gaa1"/>
    <property type="match status" value="1"/>
</dbReference>
<feature type="transmembrane region" description="Helical" evidence="1">
    <location>
        <begin position="21"/>
        <end position="40"/>
    </location>
</feature>
<reference evidence="2" key="1">
    <citation type="submission" date="2023-11" db="EMBL/GenBank/DDBJ databases">
        <authorList>
            <person name="Alioto T."/>
            <person name="Alioto T."/>
            <person name="Gomez Garrido J."/>
        </authorList>
    </citation>
    <scope>NUCLEOTIDE SEQUENCE</scope>
</reference>
<dbReference type="AlphaFoldDB" id="A0AAI8YZG5"/>
<feature type="transmembrane region" description="Helical" evidence="1">
    <location>
        <begin position="371"/>
        <end position="392"/>
    </location>
</feature>
<keyword evidence="1" id="KW-0812">Transmembrane</keyword>
<protein>
    <submittedName>
        <fullName evidence="2">GPI transamidase component GAA1</fullName>
    </submittedName>
</protein>
<sequence>MALSARLLTLRRSPILLKLPPYLSGLCILIGIAWLLILPLNEYSRQTYISENAILPGQVHTYFGGSEHNIFRAYRQEVWSLGQRQSDDERTAGLYDMMRDMGLKTAYQSYSYHIAGQTIAGKNVYGLLQGPRADATEAMVLIAAWRNFDDEVNYSGVALALTLARYFKRWSVWSKDIILLVPDDSTYGPEAWVSAYHSTSTTPTTLRNVSALPIKAGALQGAVALDYPVGPWGKRFNKLDILYDGVNGALPNLDLLNTAVSIASGQMGIGCSLHGIEEHSDNYQDRLKCLAHGIMTQAAGHATGPHSAFMPYHVDAITLKTIGDGWHDEMSLGRVTESVFRSINNLLEHLHQSFFFYILLNTNRFVSIGSYLPAAMLVAGSFTINALALWVLSGKGPLETPAGSKVKQGTSEKLKEKAVVTIQKGEDVTTIPRAELEKVERKMFLPAVVVLAVHLISSVPLYTLTHMSQNSLTFAFMAITAASYLLPVYIGVLCVRFFGASSQQIQVMQSFSLLFVGATLATWATINFSLALVVGLLASPLSFLRPINLTSSEQSEKEDKRNAVLSLVLGGFALLAWLALSPPMVLYALGRYLQKDFSWLLLEIAKGWSAQGVWSNLVIWSVWWPAWVLGGVVLCSGVVKSSR</sequence>
<dbReference type="PANTHER" id="PTHR13304:SF0">
    <property type="entry name" value="GLYCOSYLPHOSPHATIDYLINOSITOL ANCHOR ATTACHMENT 1 PROTEIN"/>
    <property type="match status" value="1"/>
</dbReference>
<comment type="caution">
    <text evidence="2">The sequence shown here is derived from an EMBL/GenBank/DDBJ whole genome shotgun (WGS) entry which is preliminary data.</text>
</comment>
<feature type="transmembrane region" description="Helical" evidence="1">
    <location>
        <begin position="511"/>
        <end position="544"/>
    </location>
</feature>
<accession>A0AAI8YZG5</accession>
<keyword evidence="1" id="KW-1133">Transmembrane helix</keyword>
<feature type="transmembrane region" description="Helical" evidence="1">
    <location>
        <begin position="620"/>
        <end position="639"/>
    </location>
</feature>
<gene>
    <name evidence="2" type="ORF">LECACI_7A004817</name>
</gene>
<keyword evidence="1" id="KW-0472">Membrane</keyword>
<organism evidence="2 3">
    <name type="scientific">Lecanosticta acicola</name>
    <dbReference type="NCBI Taxonomy" id="111012"/>
    <lineage>
        <taxon>Eukaryota</taxon>
        <taxon>Fungi</taxon>
        <taxon>Dikarya</taxon>
        <taxon>Ascomycota</taxon>
        <taxon>Pezizomycotina</taxon>
        <taxon>Dothideomycetes</taxon>
        <taxon>Dothideomycetidae</taxon>
        <taxon>Mycosphaerellales</taxon>
        <taxon>Mycosphaerellaceae</taxon>
        <taxon>Lecanosticta</taxon>
    </lineage>
</organism>
<dbReference type="GO" id="GO:0016255">
    <property type="term" value="P:attachment of GPI anchor to protein"/>
    <property type="evidence" value="ECO:0007669"/>
    <property type="project" value="TreeGrafter"/>
</dbReference>
<dbReference type="GO" id="GO:0042765">
    <property type="term" value="C:GPI-anchor transamidase complex"/>
    <property type="evidence" value="ECO:0007669"/>
    <property type="project" value="InterPro"/>
</dbReference>
<name>A0AAI8YZG5_9PEZI</name>
<dbReference type="PIRSF" id="PIRSF036762">
    <property type="entry name" value="GAA1"/>
    <property type="match status" value="1"/>
</dbReference>
<dbReference type="PANTHER" id="PTHR13304">
    <property type="entry name" value="GLYCOSYLPHOSPHATIDYLINOSITOL ANCHOR ATTACHMENT 1 PROTEIN"/>
    <property type="match status" value="1"/>
</dbReference>
<evidence type="ECO:0000313" key="2">
    <source>
        <dbReference type="EMBL" id="CAK4022270.1"/>
    </source>
</evidence>
<proteinExistence type="predicted"/>
<keyword evidence="3" id="KW-1185">Reference proteome</keyword>
<dbReference type="InterPro" id="IPR007246">
    <property type="entry name" value="Gaa1"/>
</dbReference>
<evidence type="ECO:0000313" key="3">
    <source>
        <dbReference type="Proteomes" id="UP001296104"/>
    </source>
</evidence>
<feature type="transmembrane region" description="Helical" evidence="1">
    <location>
        <begin position="443"/>
        <end position="462"/>
    </location>
</feature>
<dbReference type="EMBL" id="CAVMBE010000028">
    <property type="protein sequence ID" value="CAK4022270.1"/>
    <property type="molecule type" value="Genomic_DNA"/>
</dbReference>
<evidence type="ECO:0000256" key="1">
    <source>
        <dbReference type="SAM" id="Phobius"/>
    </source>
</evidence>
<dbReference type="Proteomes" id="UP001296104">
    <property type="component" value="Unassembled WGS sequence"/>
</dbReference>